<evidence type="ECO:0000313" key="3">
    <source>
        <dbReference type="Proteomes" id="UP001157418"/>
    </source>
</evidence>
<organism evidence="2 3">
    <name type="scientific">Lactuca virosa</name>
    <dbReference type="NCBI Taxonomy" id="75947"/>
    <lineage>
        <taxon>Eukaryota</taxon>
        <taxon>Viridiplantae</taxon>
        <taxon>Streptophyta</taxon>
        <taxon>Embryophyta</taxon>
        <taxon>Tracheophyta</taxon>
        <taxon>Spermatophyta</taxon>
        <taxon>Magnoliopsida</taxon>
        <taxon>eudicotyledons</taxon>
        <taxon>Gunneridae</taxon>
        <taxon>Pentapetalae</taxon>
        <taxon>asterids</taxon>
        <taxon>campanulids</taxon>
        <taxon>Asterales</taxon>
        <taxon>Asteraceae</taxon>
        <taxon>Cichorioideae</taxon>
        <taxon>Cichorieae</taxon>
        <taxon>Lactucinae</taxon>
        <taxon>Lactuca</taxon>
    </lineage>
</organism>
<reference evidence="2 3" key="1">
    <citation type="submission" date="2022-01" db="EMBL/GenBank/DDBJ databases">
        <authorList>
            <person name="Xiong W."/>
            <person name="Schranz E."/>
        </authorList>
    </citation>
    <scope>NUCLEOTIDE SEQUENCE [LARGE SCALE GENOMIC DNA]</scope>
</reference>
<feature type="compositionally biased region" description="Basic residues" evidence="1">
    <location>
        <begin position="44"/>
        <end position="66"/>
    </location>
</feature>
<proteinExistence type="predicted"/>
<dbReference type="Proteomes" id="UP001157418">
    <property type="component" value="Unassembled WGS sequence"/>
</dbReference>
<name>A0AAU9PCX4_9ASTR</name>
<feature type="region of interest" description="Disordered" evidence="1">
    <location>
        <begin position="38"/>
        <end position="164"/>
    </location>
</feature>
<dbReference type="EMBL" id="CAKMRJ010005634">
    <property type="protein sequence ID" value="CAH1448061.1"/>
    <property type="molecule type" value="Genomic_DNA"/>
</dbReference>
<sequence>MRTASTSESSHLVIIPDTILAKIDANSASLRSYQKYIQGTISPPKKKRKHSDHASKKLAKKKKRSKSVPQPPIPSPDVSDDTHEAELDNPMSSPKSVSPAHVQSVLESPNHRVSLGYDSLDDDNQDDDNQSKPETFTQGSPVQDNHDEDTAIQTVDIPSSEGLIVDDETSDMSIVLYSNASAKTFSIDLDDYSPPTRKESQETDDVPDPTLSSFQQDPLQDDGTPKETDEANTIEPQSERIRLTAQMVADGIAEIRFHTSSHSKYL</sequence>
<accession>A0AAU9PCX4</accession>
<feature type="compositionally biased region" description="Polar residues" evidence="1">
    <location>
        <begin position="132"/>
        <end position="143"/>
    </location>
</feature>
<feature type="region of interest" description="Disordered" evidence="1">
    <location>
        <begin position="185"/>
        <end position="241"/>
    </location>
</feature>
<comment type="caution">
    <text evidence="2">The sequence shown here is derived from an EMBL/GenBank/DDBJ whole genome shotgun (WGS) entry which is preliminary data.</text>
</comment>
<feature type="compositionally biased region" description="Acidic residues" evidence="1">
    <location>
        <begin position="119"/>
        <end position="128"/>
    </location>
</feature>
<evidence type="ECO:0000256" key="1">
    <source>
        <dbReference type="SAM" id="MobiDB-lite"/>
    </source>
</evidence>
<protein>
    <submittedName>
        <fullName evidence="2">Uncharacterized protein</fullName>
    </submittedName>
</protein>
<dbReference type="AlphaFoldDB" id="A0AAU9PCX4"/>
<gene>
    <name evidence="2" type="ORF">LVIROSA_LOCUS33628</name>
</gene>
<evidence type="ECO:0000313" key="2">
    <source>
        <dbReference type="EMBL" id="CAH1448061.1"/>
    </source>
</evidence>
<keyword evidence="3" id="KW-1185">Reference proteome</keyword>